<feature type="transmembrane region" description="Helical" evidence="1">
    <location>
        <begin position="243"/>
        <end position="269"/>
    </location>
</feature>
<keyword evidence="1" id="KW-0812">Transmembrane</keyword>
<feature type="transmembrane region" description="Helical" evidence="1">
    <location>
        <begin position="12"/>
        <end position="29"/>
    </location>
</feature>
<reference evidence="2 3" key="1">
    <citation type="submission" date="2008-09" db="EMBL/GenBank/DDBJ databases">
        <authorList>
            <person name="Fulton L."/>
            <person name="Clifton S."/>
            <person name="Fulton B."/>
            <person name="Xu J."/>
            <person name="Minx P."/>
            <person name="Pepin K.H."/>
            <person name="Johnson M."/>
            <person name="Thiruvilangam P."/>
            <person name="Bhonagiri V."/>
            <person name="Nash W.E."/>
            <person name="Mardis E.R."/>
            <person name="Wilson R.K."/>
        </authorList>
    </citation>
    <scope>NUCLEOTIDE SEQUENCE [LARGE SCALE GENOMIC DNA]</scope>
    <source>
        <strain evidence="2 3">DSM 13275</strain>
    </source>
</reference>
<organism evidence="2 3">
    <name type="scientific">Peptacetobacter hiranonis (strain DSM 13275 / JCM 10541 / KCTC 15199 / TO-931)</name>
    <name type="common">Clostridium hiranonis</name>
    <dbReference type="NCBI Taxonomy" id="500633"/>
    <lineage>
        <taxon>Bacteria</taxon>
        <taxon>Bacillati</taxon>
        <taxon>Bacillota</taxon>
        <taxon>Clostridia</taxon>
        <taxon>Peptostreptococcales</taxon>
        <taxon>Peptostreptococcaceae</taxon>
        <taxon>Peptacetobacter</taxon>
    </lineage>
</organism>
<dbReference type="Proteomes" id="UP000003178">
    <property type="component" value="Unassembled WGS sequence"/>
</dbReference>
<name>B6G063_PEPHT</name>
<keyword evidence="3" id="KW-1185">Reference proteome</keyword>
<dbReference type="HOGENOM" id="CLU_080089_0_0_9"/>
<dbReference type="OrthoDB" id="258743at2"/>
<keyword evidence="1" id="KW-1133">Transmembrane helix</keyword>
<evidence type="ECO:0000313" key="3">
    <source>
        <dbReference type="Proteomes" id="UP000003178"/>
    </source>
</evidence>
<keyword evidence="1" id="KW-0472">Membrane</keyword>
<dbReference type="eggNOG" id="ENOG5031PIN">
    <property type="taxonomic scope" value="Bacteria"/>
</dbReference>
<gene>
    <name evidence="2" type="ORF">CLOHIR_01519</name>
</gene>
<feature type="transmembrane region" description="Helical" evidence="1">
    <location>
        <begin position="212"/>
        <end position="231"/>
    </location>
</feature>
<dbReference type="RefSeq" id="WP_006440438.1">
    <property type="nucleotide sequence ID" value="NZ_DS995356.1"/>
</dbReference>
<evidence type="ECO:0000256" key="1">
    <source>
        <dbReference type="SAM" id="Phobius"/>
    </source>
</evidence>
<dbReference type="EMBL" id="ABWP01000060">
    <property type="protein sequence ID" value="EEA84891.1"/>
    <property type="molecule type" value="Genomic_DNA"/>
</dbReference>
<feature type="transmembrane region" description="Helical" evidence="1">
    <location>
        <begin position="108"/>
        <end position="130"/>
    </location>
</feature>
<accession>B6G063</accession>
<protein>
    <submittedName>
        <fullName evidence="2">Uncharacterized protein</fullName>
    </submittedName>
</protein>
<reference evidence="2 3" key="2">
    <citation type="submission" date="2008-10" db="EMBL/GenBank/DDBJ databases">
        <title>Draft genome sequence of Clostridium hiranonis (DSM 13275).</title>
        <authorList>
            <person name="Sudarsanam P."/>
            <person name="Ley R."/>
            <person name="Guruge J."/>
            <person name="Turnbaugh P.J."/>
            <person name="Mahowald M."/>
            <person name="Liep D."/>
            <person name="Gordon J."/>
        </authorList>
    </citation>
    <scope>NUCLEOTIDE SEQUENCE [LARGE SCALE GENOMIC DNA]</scope>
    <source>
        <strain evidence="2 3">DSM 13275</strain>
    </source>
</reference>
<feature type="transmembrane region" description="Helical" evidence="1">
    <location>
        <begin position="155"/>
        <end position="174"/>
    </location>
</feature>
<proteinExistence type="predicted"/>
<sequence length="273" mass="30493">MKLFLFDGLFNAAYFILGTFLLGLILNFIEDRNIDYLQNGLGRKGILITGIVGVPVHEMSHFLACKLFGHDVEKVELFRPSKSKSDGVLGRVVHSRNKGNVYKMIGDFFIGTAPVIIGSFIVYMLIKLYLGSEFAIFNMIIDIEKSLEMIENLDLFKFLVHIVMAGINTLFLIINSPSLVSIKGIVLLFAIYSICIHLSLSRADIENSKSAIPIVVLIIVLCTVIFGLMGIDFSGKFIRLVTYMFLIMTTCIIISIPVTVLSMMISAIFGRFR</sequence>
<dbReference type="STRING" id="500633.CLOHIR_01519"/>
<dbReference type="AlphaFoldDB" id="B6G063"/>
<comment type="caution">
    <text evidence="2">The sequence shown here is derived from an EMBL/GenBank/DDBJ whole genome shotgun (WGS) entry which is preliminary data.</text>
</comment>
<evidence type="ECO:0000313" key="2">
    <source>
        <dbReference type="EMBL" id="EEA84891.1"/>
    </source>
</evidence>
<feature type="transmembrane region" description="Helical" evidence="1">
    <location>
        <begin position="180"/>
        <end position="200"/>
    </location>
</feature>